<reference evidence="4" key="1">
    <citation type="journal article" date="2019" name="Int. J. Syst. Evol. Microbiol.">
        <title>The Global Catalogue of Microorganisms (GCM) 10K type strain sequencing project: providing services to taxonomists for standard genome sequencing and annotation.</title>
        <authorList>
            <consortium name="The Broad Institute Genomics Platform"/>
            <consortium name="The Broad Institute Genome Sequencing Center for Infectious Disease"/>
            <person name="Wu L."/>
            <person name="Ma J."/>
        </authorList>
    </citation>
    <scope>NUCLEOTIDE SEQUENCE [LARGE SCALE GENOMIC DNA]</scope>
    <source>
        <strain evidence="4">CGMCC 1.12859</strain>
    </source>
</reference>
<keyword evidence="4" id="KW-1185">Reference proteome</keyword>
<name>A0ABW2FQ46_9ACTN</name>
<dbReference type="Proteomes" id="UP001596435">
    <property type="component" value="Unassembled WGS sequence"/>
</dbReference>
<evidence type="ECO:0000313" key="3">
    <source>
        <dbReference type="EMBL" id="MFC7178393.1"/>
    </source>
</evidence>
<dbReference type="SUPFAM" id="SSF53067">
    <property type="entry name" value="Actin-like ATPase domain"/>
    <property type="match status" value="1"/>
</dbReference>
<dbReference type="PANTHER" id="PTHR18964">
    <property type="entry name" value="ROK (REPRESSOR, ORF, KINASE) FAMILY"/>
    <property type="match status" value="1"/>
</dbReference>
<dbReference type="InterPro" id="IPR036388">
    <property type="entry name" value="WH-like_DNA-bd_sf"/>
</dbReference>
<dbReference type="PANTHER" id="PTHR18964:SF149">
    <property type="entry name" value="BIFUNCTIONAL UDP-N-ACETYLGLUCOSAMINE 2-EPIMERASE_N-ACETYLMANNOSAMINE KINASE"/>
    <property type="match status" value="1"/>
</dbReference>
<dbReference type="InterPro" id="IPR036390">
    <property type="entry name" value="WH_DNA-bd_sf"/>
</dbReference>
<dbReference type="RefSeq" id="WP_345707372.1">
    <property type="nucleotide sequence ID" value="NZ_BAABKV010000001.1"/>
</dbReference>
<evidence type="ECO:0000313" key="4">
    <source>
        <dbReference type="Proteomes" id="UP001596435"/>
    </source>
</evidence>
<comment type="caution">
    <text evidence="3">The sequence shown here is derived from an EMBL/GenBank/DDBJ whole genome shotgun (WGS) entry which is preliminary data.</text>
</comment>
<feature type="domain" description="HTH marR-type" evidence="2">
    <location>
        <begin position="24"/>
        <end position="65"/>
    </location>
</feature>
<comment type="similarity">
    <text evidence="1">Belongs to the ROK (NagC/XylR) family.</text>
</comment>
<dbReference type="Pfam" id="PF00480">
    <property type="entry name" value="ROK"/>
    <property type="match status" value="1"/>
</dbReference>
<sequence>MRETESRRAQPASQQGMRRANLALVLGEFAAGPRSRADVAAATGLTRAAVSSLVDELSAAGLVAECGPAAPSGRVGRPGTALALDPQGPAGLGGEIGVEHLAACVVDLRGEVRGWRRRDVSNRGRRPAEVLADLAALLRDVSAAARLDPAGLTVAVPGLVGATEGTVERAANLGWSGEPVAEGLRQALAAAGADALAALPIEIDNEANLGGLAELWLGDGPEDFLHVSAEAGIGAAIVVGGRLLRGARGYAGELGHLPVHPDGPRCPCGARGCLEQYAGEAAVLLAAGLPGAGDDWVALLADRAAGGDELVRAALAAAGAALGVAAAGAVNLLDPAAVVLGGGYAELAEWLLPAMRAELAARVTVRPWSGEWLSASALGRRGPLLGAATGVVRAVVADPARFAAAEA</sequence>
<evidence type="ECO:0000256" key="1">
    <source>
        <dbReference type="ARBA" id="ARBA00006479"/>
    </source>
</evidence>
<dbReference type="SUPFAM" id="SSF46785">
    <property type="entry name" value="Winged helix' DNA-binding domain"/>
    <property type="match status" value="1"/>
</dbReference>
<proteinExistence type="inferred from homology"/>
<dbReference type="InterPro" id="IPR000600">
    <property type="entry name" value="ROK"/>
</dbReference>
<gene>
    <name evidence="3" type="ORF">ACFQMG_02305</name>
</gene>
<dbReference type="Pfam" id="PF12802">
    <property type="entry name" value="MarR_2"/>
    <property type="match status" value="1"/>
</dbReference>
<dbReference type="Gene3D" id="3.30.420.40">
    <property type="match status" value="2"/>
</dbReference>
<organism evidence="3 4">
    <name type="scientific">Kitasatospora paranensis</name>
    <dbReference type="NCBI Taxonomy" id="258053"/>
    <lineage>
        <taxon>Bacteria</taxon>
        <taxon>Bacillati</taxon>
        <taxon>Actinomycetota</taxon>
        <taxon>Actinomycetes</taxon>
        <taxon>Kitasatosporales</taxon>
        <taxon>Streptomycetaceae</taxon>
        <taxon>Kitasatospora</taxon>
    </lineage>
</organism>
<evidence type="ECO:0000259" key="2">
    <source>
        <dbReference type="Pfam" id="PF12802"/>
    </source>
</evidence>
<accession>A0ABW2FQ46</accession>
<dbReference type="EMBL" id="JBHTAJ010000003">
    <property type="protein sequence ID" value="MFC7178393.1"/>
    <property type="molecule type" value="Genomic_DNA"/>
</dbReference>
<dbReference type="InterPro" id="IPR000835">
    <property type="entry name" value="HTH_MarR-typ"/>
</dbReference>
<protein>
    <submittedName>
        <fullName evidence="3">ROK family protein</fullName>
    </submittedName>
</protein>
<dbReference type="InterPro" id="IPR043129">
    <property type="entry name" value="ATPase_NBD"/>
</dbReference>
<dbReference type="Gene3D" id="1.10.10.10">
    <property type="entry name" value="Winged helix-like DNA-binding domain superfamily/Winged helix DNA-binding domain"/>
    <property type="match status" value="1"/>
</dbReference>